<dbReference type="FunFam" id="3.30.1490.10:FF:000001">
    <property type="entry name" value="30S ribosomal protein S8"/>
    <property type="match status" value="1"/>
</dbReference>
<comment type="caution">
    <text evidence="9">The sequence shown here is derived from an EMBL/GenBank/DDBJ whole genome shotgun (WGS) entry which is preliminary data.</text>
</comment>
<evidence type="ECO:0000256" key="4">
    <source>
        <dbReference type="ARBA" id="ARBA00022980"/>
    </source>
</evidence>
<dbReference type="GO" id="GO:0005737">
    <property type="term" value="C:cytoplasm"/>
    <property type="evidence" value="ECO:0007669"/>
    <property type="project" value="UniProtKB-ARBA"/>
</dbReference>
<comment type="function">
    <text evidence="7">One of the primary rRNA binding proteins, it binds directly to 16S rRNA central domain where it helps coordinate assembly of the platform of the 30S subunit.</text>
</comment>
<proteinExistence type="inferred from homology"/>
<dbReference type="GO" id="GO:0019843">
    <property type="term" value="F:rRNA binding"/>
    <property type="evidence" value="ECO:0007669"/>
    <property type="project" value="UniProtKB-UniRule"/>
</dbReference>
<dbReference type="GO" id="GO:0003735">
    <property type="term" value="F:structural constituent of ribosome"/>
    <property type="evidence" value="ECO:0007669"/>
    <property type="project" value="InterPro"/>
</dbReference>
<gene>
    <name evidence="7" type="primary">rpsH</name>
    <name evidence="9" type="ORF">A2983_02420</name>
</gene>
<evidence type="ECO:0000256" key="5">
    <source>
        <dbReference type="ARBA" id="ARBA00023274"/>
    </source>
</evidence>
<dbReference type="InterPro" id="IPR000630">
    <property type="entry name" value="Ribosomal_uS8"/>
</dbReference>
<dbReference type="PROSITE" id="PS00053">
    <property type="entry name" value="RIBOSOMAL_S8"/>
    <property type="match status" value="1"/>
</dbReference>
<reference evidence="9 10" key="1">
    <citation type="journal article" date="2016" name="Nat. Commun.">
        <title>Thousands of microbial genomes shed light on interconnected biogeochemical processes in an aquifer system.</title>
        <authorList>
            <person name="Anantharaman K."/>
            <person name="Brown C.T."/>
            <person name="Hug L.A."/>
            <person name="Sharon I."/>
            <person name="Castelle C.J."/>
            <person name="Probst A.J."/>
            <person name="Thomas B.C."/>
            <person name="Singh A."/>
            <person name="Wilkins M.J."/>
            <person name="Karaoz U."/>
            <person name="Brodie E.L."/>
            <person name="Williams K.H."/>
            <person name="Hubbard S.S."/>
            <person name="Banfield J.F."/>
        </authorList>
    </citation>
    <scope>NUCLEOTIDE SEQUENCE [LARGE SCALE GENOMIC DNA]</scope>
</reference>
<evidence type="ECO:0000256" key="6">
    <source>
        <dbReference type="ARBA" id="ARBA00035258"/>
    </source>
</evidence>
<dbReference type="SUPFAM" id="SSF56047">
    <property type="entry name" value="Ribosomal protein S8"/>
    <property type="match status" value="1"/>
</dbReference>
<dbReference type="Pfam" id="PF00410">
    <property type="entry name" value="Ribosomal_S8"/>
    <property type="match status" value="1"/>
</dbReference>
<protein>
    <recommendedName>
        <fullName evidence="6 7">Small ribosomal subunit protein uS8</fullName>
    </recommendedName>
</protein>
<comment type="similarity">
    <text evidence="1 7 8">Belongs to the universal ribosomal protein uS8 family.</text>
</comment>
<evidence type="ECO:0000313" key="9">
    <source>
        <dbReference type="EMBL" id="OGH78012.1"/>
    </source>
</evidence>
<sequence length="129" mass="14284">MMTDTIADMLTRIRNAQHARKNAVFMPYSNLKRTIAELLEREGYVGAVEKTTDTKPQLTIQLKYSGTKPAIQEITRMSKPGHRMYRGADEMPTILNGFGVAIVSTSKGLMTSTEARKLGLGGEIICSVY</sequence>
<name>A0A1F6N2B1_9BACT</name>
<keyword evidence="4 7" id="KW-0689">Ribosomal protein</keyword>
<dbReference type="AlphaFoldDB" id="A0A1F6N2B1"/>
<comment type="subunit">
    <text evidence="7">Part of the 30S ribosomal subunit. Contacts proteins S5 and S12.</text>
</comment>
<dbReference type="Proteomes" id="UP000177040">
    <property type="component" value="Unassembled WGS sequence"/>
</dbReference>
<evidence type="ECO:0000313" key="10">
    <source>
        <dbReference type="Proteomes" id="UP000177040"/>
    </source>
</evidence>
<dbReference type="NCBIfam" id="NF001109">
    <property type="entry name" value="PRK00136.1"/>
    <property type="match status" value="1"/>
</dbReference>
<dbReference type="GO" id="GO:0006412">
    <property type="term" value="P:translation"/>
    <property type="evidence" value="ECO:0007669"/>
    <property type="project" value="UniProtKB-UniRule"/>
</dbReference>
<evidence type="ECO:0000256" key="7">
    <source>
        <dbReference type="HAMAP-Rule" id="MF_01302"/>
    </source>
</evidence>
<dbReference type="InterPro" id="IPR047863">
    <property type="entry name" value="Ribosomal_uS8_CS"/>
</dbReference>
<dbReference type="Gene3D" id="3.30.1370.30">
    <property type="match status" value="1"/>
</dbReference>
<evidence type="ECO:0000256" key="1">
    <source>
        <dbReference type="ARBA" id="ARBA00006471"/>
    </source>
</evidence>
<evidence type="ECO:0000256" key="8">
    <source>
        <dbReference type="RuleBase" id="RU003660"/>
    </source>
</evidence>
<evidence type="ECO:0000256" key="3">
    <source>
        <dbReference type="ARBA" id="ARBA00022884"/>
    </source>
</evidence>
<evidence type="ECO:0000256" key="2">
    <source>
        <dbReference type="ARBA" id="ARBA00022730"/>
    </source>
</evidence>
<dbReference type="EMBL" id="MFQH01000019">
    <property type="protein sequence ID" value="OGH78012.1"/>
    <property type="molecule type" value="Genomic_DNA"/>
</dbReference>
<keyword evidence="3 7" id="KW-0694">RNA-binding</keyword>
<dbReference type="GO" id="GO:0005840">
    <property type="term" value="C:ribosome"/>
    <property type="evidence" value="ECO:0007669"/>
    <property type="project" value="UniProtKB-KW"/>
</dbReference>
<dbReference type="InterPro" id="IPR035987">
    <property type="entry name" value="Ribosomal_uS8_sf"/>
</dbReference>
<organism evidence="9 10">
    <name type="scientific">Candidatus Magasanikbacteria bacterium RIFCSPLOWO2_01_FULL_40_15</name>
    <dbReference type="NCBI Taxonomy" id="1798686"/>
    <lineage>
        <taxon>Bacteria</taxon>
        <taxon>Candidatus Magasanikiibacteriota</taxon>
    </lineage>
</organism>
<dbReference type="Gene3D" id="3.30.1490.10">
    <property type="match status" value="1"/>
</dbReference>
<dbReference type="PANTHER" id="PTHR11758">
    <property type="entry name" value="40S RIBOSOMAL PROTEIN S15A"/>
    <property type="match status" value="1"/>
</dbReference>
<dbReference type="GO" id="GO:1990904">
    <property type="term" value="C:ribonucleoprotein complex"/>
    <property type="evidence" value="ECO:0007669"/>
    <property type="project" value="UniProtKB-KW"/>
</dbReference>
<keyword evidence="2 7" id="KW-0699">rRNA-binding</keyword>
<dbReference type="FunFam" id="3.30.1370.30:FF:000002">
    <property type="entry name" value="30S ribosomal protein S8"/>
    <property type="match status" value="1"/>
</dbReference>
<accession>A0A1F6N2B1</accession>
<keyword evidence="5 7" id="KW-0687">Ribonucleoprotein</keyword>
<dbReference type="HAMAP" id="MF_01302_B">
    <property type="entry name" value="Ribosomal_uS8_B"/>
    <property type="match status" value="1"/>
</dbReference>